<dbReference type="PROSITE" id="PS51379">
    <property type="entry name" value="4FE4S_FER_2"/>
    <property type="match status" value="2"/>
</dbReference>
<dbReference type="InterPro" id="IPR017896">
    <property type="entry name" value="4Fe4S_Fe-S-bd"/>
</dbReference>
<evidence type="ECO:0000313" key="6">
    <source>
        <dbReference type="EMBL" id="ARF53368.1"/>
    </source>
</evidence>
<dbReference type="Proteomes" id="UP000192726">
    <property type="component" value="Chromosome"/>
</dbReference>
<evidence type="ECO:0000256" key="4">
    <source>
        <dbReference type="SAM" id="MobiDB-lite"/>
    </source>
</evidence>
<name>A0A1V0TKP1_9ACTN</name>
<keyword evidence="7" id="KW-1185">Reference proteome</keyword>
<evidence type="ECO:0000256" key="1">
    <source>
        <dbReference type="ARBA" id="ARBA00022723"/>
    </source>
</evidence>
<sequence>MTGDHTTAVIGKDGLETLIRVLATRGRTVIGPTVRDGAIVLAEISGGDDLPYGWGVELEAGHYRLRPREDGAAFAHSAGPQSWKTYLHPQREREWTADRGADGVLTVTEDAAPPPSYAFLGVRPCDLRAIAVQDRVLTGGPHTDSRYRARRERAFLVAVECTEPGATCFCTSMGTGPAVDGGYDLALTEVVDGSGHRFWARAGSDEGESVLAELPRQPADGATAAVAREQVAAAADRMGRTMPEVDLQMLMRETLDAERWNDVASRCLTCGNCTMACPTCFCTSAEDVTDLTGDHAERWRRWESCFDLEFSHLPGGPVRASGRSRYRQWATHKLGIWYDQFGSSGCVGCGRCIVWCPVGIDITEEAHALNDERGNLPREAGGASQGEAPS</sequence>
<keyword evidence="2" id="KW-0408">Iron</keyword>
<dbReference type="EMBL" id="CP020569">
    <property type="protein sequence ID" value="ARF53368.1"/>
    <property type="molecule type" value="Genomic_DNA"/>
</dbReference>
<evidence type="ECO:0000259" key="5">
    <source>
        <dbReference type="PROSITE" id="PS51379"/>
    </source>
</evidence>
<gene>
    <name evidence="6" type="ORF">B1H19_03595</name>
</gene>
<dbReference type="Pfam" id="PF17179">
    <property type="entry name" value="Fer4_22"/>
    <property type="match status" value="1"/>
</dbReference>
<keyword evidence="3" id="KW-0411">Iron-sulfur</keyword>
<organism evidence="6 7">
    <name type="scientific">Streptomyces gilvosporeus</name>
    <dbReference type="NCBI Taxonomy" id="553510"/>
    <lineage>
        <taxon>Bacteria</taxon>
        <taxon>Bacillati</taxon>
        <taxon>Actinomycetota</taxon>
        <taxon>Actinomycetes</taxon>
        <taxon>Kitasatosporales</taxon>
        <taxon>Streptomycetaceae</taxon>
        <taxon>Streptomyces</taxon>
    </lineage>
</organism>
<accession>A0A1V0TKP1</accession>
<protein>
    <submittedName>
        <fullName evidence="6">4Fe-4S ferredoxin</fullName>
    </submittedName>
</protein>
<evidence type="ECO:0000256" key="2">
    <source>
        <dbReference type="ARBA" id="ARBA00023004"/>
    </source>
</evidence>
<feature type="region of interest" description="Disordered" evidence="4">
    <location>
        <begin position="371"/>
        <end position="390"/>
    </location>
</feature>
<proteinExistence type="predicted"/>
<dbReference type="STRING" id="553510.B1H19_03595"/>
<dbReference type="KEGG" id="sgv:B1H19_03595"/>
<dbReference type="GO" id="GO:0051536">
    <property type="term" value="F:iron-sulfur cluster binding"/>
    <property type="evidence" value="ECO:0007669"/>
    <property type="project" value="UniProtKB-KW"/>
</dbReference>
<dbReference type="PROSITE" id="PS00198">
    <property type="entry name" value="4FE4S_FER_1"/>
    <property type="match status" value="2"/>
</dbReference>
<dbReference type="PANTHER" id="PTHR40447:SF1">
    <property type="entry name" value="ANAEROBIC SULFITE REDUCTASE SUBUNIT A"/>
    <property type="match status" value="1"/>
</dbReference>
<reference evidence="6 7" key="1">
    <citation type="submission" date="2017-04" db="EMBL/GenBank/DDBJ databases">
        <title>Complete Genome Sequence of Streptomyces gilvosporeus F607, a Capable Producer of Natamycin.</title>
        <authorList>
            <person name="Zong G."/>
            <person name="Zhong C."/>
            <person name="Fu J."/>
            <person name="Qin R."/>
            <person name="Cao G."/>
        </authorList>
    </citation>
    <scope>NUCLEOTIDE SEQUENCE [LARGE SCALE GENOMIC DNA]</scope>
    <source>
        <strain evidence="6 7">F607</strain>
    </source>
</reference>
<evidence type="ECO:0000313" key="7">
    <source>
        <dbReference type="Proteomes" id="UP000192726"/>
    </source>
</evidence>
<dbReference type="PANTHER" id="PTHR40447">
    <property type="entry name" value="ANAEROBIC SULFITE REDUCTASE SUBUNIT A"/>
    <property type="match status" value="1"/>
</dbReference>
<keyword evidence="1" id="KW-0479">Metal-binding</keyword>
<feature type="domain" description="4Fe-4S ferredoxin-type" evidence="5">
    <location>
        <begin position="256"/>
        <end position="288"/>
    </location>
</feature>
<dbReference type="AlphaFoldDB" id="A0A1V0TKP1"/>
<dbReference type="InterPro" id="IPR009051">
    <property type="entry name" value="Helical_ferredxn"/>
</dbReference>
<feature type="domain" description="4Fe-4S ferredoxin-type" evidence="5">
    <location>
        <begin position="337"/>
        <end position="365"/>
    </location>
</feature>
<dbReference type="SUPFAM" id="SSF46548">
    <property type="entry name" value="alpha-helical ferredoxin"/>
    <property type="match status" value="1"/>
</dbReference>
<dbReference type="InterPro" id="IPR017900">
    <property type="entry name" value="4Fe4S_Fe_S_CS"/>
</dbReference>
<evidence type="ECO:0000256" key="3">
    <source>
        <dbReference type="ARBA" id="ARBA00023014"/>
    </source>
</evidence>
<dbReference type="Gene3D" id="1.10.1060.10">
    <property type="entry name" value="Alpha-helical ferredoxin"/>
    <property type="match status" value="1"/>
</dbReference>
<dbReference type="GO" id="GO:0046872">
    <property type="term" value="F:metal ion binding"/>
    <property type="evidence" value="ECO:0007669"/>
    <property type="project" value="UniProtKB-KW"/>
</dbReference>
<dbReference type="RefSeq" id="WP_083102805.1">
    <property type="nucleotide sequence ID" value="NZ_CP020569.1"/>
</dbReference>